<dbReference type="EMBL" id="GL832976">
    <property type="protein sequence ID" value="EGD76947.1"/>
    <property type="molecule type" value="Genomic_DNA"/>
</dbReference>
<dbReference type="InterPro" id="IPR001611">
    <property type="entry name" value="Leu-rich_rpt"/>
</dbReference>
<accession>F2UIZ9</accession>
<dbReference type="Gene3D" id="3.80.10.10">
    <property type="entry name" value="Ribonuclease Inhibitor"/>
    <property type="match status" value="1"/>
</dbReference>
<name>F2UIZ9_SALR5</name>
<feature type="region of interest" description="Disordered" evidence="1">
    <location>
        <begin position="599"/>
        <end position="626"/>
    </location>
</feature>
<dbReference type="eggNOG" id="KOG4308">
    <property type="taxonomic scope" value="Eukaryota"/>
</dbReference>
<organism evidence="3">
    <name type="scientific">Salpingoeca rosetta (strain ATCC 50818 / BSB-021)</name>
    <dbReference type="NCBI Taxonomy" id="946362"/>
    <lineage>
        <taxon>Eukaryota</taxon>
        <taxon>Choanoflagellata</taxon>
        <taxon>Craspedida</taxon>
        <taxon>Salpingoecidae</taxon>
        <taxon>Salpingoeca</taxon>
    </lineage>
</organism>
<dbReference type="AlphaFoldDB" id="F2UIZ9"/>
<evidence type="ECO:0000313" key="2">
    <source>
        <dbReference type="EMBL" id="EGD76947.1"/>
    </source>
</evidence>
<proteinExistence type="predicted"/>
<feature type="compositionally biased region" description="Basic residues" evidence="1">
    <location>
        <begin position="224"/>
        <end position="235"/>
    </location>
</feature>
<dbReference type="InterPro" id="IPR032675">
    <property type="entry name" value="LRR_dom_sf"/>
</dbReference>
<dbReference type="KEGG" id="sre:PTSG_07288"/>
<reference evidence="2" key="1">
    <citation type="submission" date="2009-08" db="EMBL/GenBank/DDBJ databases">
        <title>Annotation of Salpingoeca rosetta.</title>
        <authorList>
            <consortium name="The Broad Institute Genome Sequencing Platform"/>
            <person name="Russ C."/>
            <person name="Cuomo C."/>
            <person name="Burger G."/>
            <person name="Gray M.W."/>
            <person name="Holland P.W.H."/>
            <person name="King N."/>
            <person name="Lang F.B.F."/>
            <person name="Roger A.J."/>
            <person name="Ruiz-Trillo I."/>
            <person name="Young S.K."/>
            <person name="Zeng Q."/>
            <person name="Gargeya S."/>
            <person name="Alvarado L."/>
            <person name="Berlin A."/>
            <person name="Chapman S.B."/>
            <person name="Chen Z."/>
            <person name="Freedman E."/>
            <person name="Gellesch M."/>
            <person name="Goldberg J."/>
            <person name="Griggs A."/>
            <person name="Gujja S."/>
            <person name="Heilman E."/>
            <person name="Heiman D."/>
            <person name="Howarth C."/>
            <person name="Mehta T."/>
            <person name="Neiman D."/>
            <person name="Pearson M."/>
            <person name="Roberts A."/>
            <person name="Saif S."/>
            <person name="Shea T."/>
            <person name="Shenoy N."/>
            <person name="Sisk P."/>
            <person name="Stolte C."/>
            <person name="Sykes S."/>
            <person name="White J."/>
            <person name="Yandava C."/>
            <person name="Haas B."/>
            <person name="Nusbaum C."/>
            <person name="Birren B."/>
        </authorList>
    </citation>
    <scope>NUCLEOTIDE SEQUENCE [LARGE SCALE GENOMIC DNA]</scope>
    <source>
        <strain evidence="2">ATCC 50818</strain>
    </source>
</reference>
<protein>
    <submittedName>
        <fullName evidence="2">Uncharacterized protein</fullName>
    </submittedName>
</protein>
<dbReference type="OrthoDB" id="120976at2759"/>
<evidence type="ECO:0000313" key="3">
    <source>
        <dbReference type="Proteomes" id="UP000007799"/>
    </source>
</evidence>
<feature type="compositionally biased region" description="Basic and acidic residues" evidence="1">
    <location>
        <begin position="242"/>
        <end position="252"/>
    </location>
</feature>
<dbReference type="PANTHER" id="PTHR47679:SF2">
    <property type="entry name" value="C-TERMINAL OF ROC (COR) DOMAIN-CONTAINING PROTEIN"/>
    <property type="match status" value="1"/>
</dbReference>
<dbReference type="SMART" id="SM00368">
    <property type="entry name" value="LRR_RI"/>
    <property type="match status" value="4"/>
</dbReference>
<feature type="compositionally biased region" description="Polar residues" evidence="1">
    <location>
        <begin position="601"/>
        <end position="611"/>
    </location>
</feature>
<dbReference type="PANTHER" id="PTHR47679">
    <property type="entry name" value="PROTEIN TORNADO 1"/>
    <property type="match status" value="1"/>
</dbReference>
<feature type="region of interest" description="Disordered" evidence="1">
    <location>
        <begin position="289"/>
        <end position="341"/>
    </location>
</feature>
<keyword evidence="3" id="KW-1185">Reference proteome</keyword>
<dbReference type="Gene3D" id="3.40.50.300">
    <property type="entry name" value="P-loop containing nucleotide triphosphate hydrolases"/>
    <property type="match status" value="1"/>
</dbReference>
<dbReference type="Proteomes" id="UP000007799">
    <property type="component" value="Unassembled WGS sequence"/>
</dbReference>
<dbReference type="SUPFAM" id="SSF52047">
    <property type="entry name" value="RNI-like"/>
    <property type="match status" value="1"/>
</dbReference>
<sequence>MSSPKSMQRKASQRSHRKKVFISLRFGEAGHAGKLLQRELEQVHGLDVFLCDVKPGGNMEEEIITALAVCDLAVIMGTKTYGKKTPSTFSTFEELRFITTERKPFFFIKMCERLEESFARFHLPDSISFFQWIPASRDPESMSLPHDLAPAIVDKLTHISTSSSAKGGKGHSSVITRQLPTTLDASLTQWLQRYNMLSSMGLVLEKRNITSLHKLEQATEAMRNPRKHALAKRRRQQQEQQGMKRGEQRSNPKSEGGLQQLHESMLMKEKELKPAEIAKFRRACKARTWHNNEMDSEGMVESTEGVRGQAAEKQEDDEEEYHEEEQEEMQQQQQASVAPTPVREGVADETLFRECLQKVSDEDAKEKILSIWNNTCGEEVRLLWGNNLGDIGGKALAEALKVNTTLTGLYLENNDLGLEAGRAIAEALKFNAMLAVLDLSYNILGPEGGKAIAKALKVNTTLTTLDLYNNGVGFEAGIAIAEALKVNTTLTELDVDDNFIPGKIKSAINSALRRNKKLAPRMQELNALLEYGSVPLSTAKVFVCGHFGIGKTTLIKTLQSSPHVFNTMVRRRRKTYDEPDRPDQRTPGIEMHNFALKRGRSSGSVSLTPSPVNAAEGSEDSSRHETALPPCKLRVYDFAGQVEYHVVHELLFADHNAVFVVCVDLSKDMANVEESVLYWLRFIKTRLHQAVHRSPHPPHVFIVGTKADKPHEHNTLVETAAEAIPHASGVSLPPMQFPSGDTLLQSRRLQEWFGDTMRIHPHVIPLNCHDLGSACMHHLRDLLHATWLEVVQQDIQVPKVVELIGEGLQLYLHVRGDILWFQSIPSLADHVFVSPSWLLSKVVGPALAPAHFPVHLRAREGRVMFSEMQRVFGRVMDPDLVVDVLSSMLLCYEEDAALHEGNGDRVFMLPSRLEWRPERLWGEDGSVEVFAGRRLQIAQHHGMIFPPGVFPRVQSRIVQCLDYTTSLWQTGFFGLLSSVECLGRIVSDTCIDLWVRCPATHKEHAWLALDMMLSEVEEEVEGIEYDHLVLSHAHLSSYRRHPAGYPLQDVEDAAAAGETLIIRSVDDTSSPGKKEHARDELKNLLREDLFLAYVADASDVCV</sequence>
<feature type="region of interest" description="Disordered" evidence="1">
    <location>
        <begin position="219"/>
        <end position="258"/>
    </location>
</feature>
<dbReference type="InterPro" id="IPR027417">
    <property type="entry name" value="P-loop_NTPase"/>
</dbReference>
<dbReference type="SUPFAM" id="SSF52540">
    <property type="entry name" value="P-loop containing nucleoside triphosphate hydrolases"/>
    <property type="match status" value="1"/>
</dbReference>
<gene>
    <name evidence="2" type="ORF">PTSG_07288</name>
</gene>
<dbReference type="Pfam" id="PF13516">
    <property type="entry name" value="LRR_6"/>
    <property type="match status" value="3"/>
</dbReference>
<dbReference type="GeneID" id="16071349"/>
<dbReference type="RefSeq" id="XP_004990787.1">
    <property type="nucleotide sequence ID" value="XM_004990730.1"/>
</dbReference>
<feature type="compositionally biased region" description="Acidic residues" evidence="1">
    <location>
        <begin position="314"/>
        <end position="328"/>
    </location>
</feature>
<dbReference type="InParanoid" id="F2UIZ9"/>
<evidence type="ECO:0000256" key="1">
    <source>
        <dbReference type="SAM" id="MobiDB-lite"/>
    </source>
</evidence>